<evidence type="ECO:0000259" key="3">
    <source>
        <dbReference type="Pfam" id="PF12850"/>
    </source>
</evidence>
<protein>
    <recommendedName>
        <fullName evidence="2">Phosphoesterase</fullName>
        <ecNumber evidence="2">3.1.4.-</ecNumber>
    </recommendedName>
</protein>
<dbReference type="Proteomes" id="UP000264141">
    <property type="component" value="Unassembled WGS sequence"/>
</dbReference>
<dbReference type="InterPro" id="IPR024654">
    <property type="entry name" value="Calcineurin-like_PHP_lpxH"/>
</dbReference>
<dbReference type="GO" id="GO:0046872">
    <property type="term" value="F:metal ion binding"/>
    <property type="evidence" value="ECO:0007669"/>
    <property type="project" value="UniProtKB-KW"/>
</dbReference>
<dbReference type="STRING" id="229919.GCA_001050195_00336"/>
<feature type="domain" description="Calcineurin-like phosphoesterase" evidence="3">
    <location>
        <begin position="1"/>
        <end position="155"/>
    </location>
</feature>
<dbReference type="InterPro" id="IPR053193">
    <property type="entry name" value="MetalloPDE_YfcE-like"/>
</dbReference>
<dbReference type="NCBIfam" id="TIGR00040">
    <property type="entry name" value="yfcE"/>
    <property type="match status" value="1"/>
</dbReference>
<comment type="cofactor">
    <cofactor evidence="2">
        <name>a divalent metal cation</name>
        <dbReference type="ChEBI" id="CHEBI:60240"/>
    </cofactor>
</comment>
<dbReference type="EMBL" id="DPBP01000042">
    <property type="protein sequence ID" value="HCE18419.1"/>
    <property type="molecule type" value="Genomic_DNA"/>
</dbReference>
<keyword evidence="2" id="KW-0479">Metal-binding</keyword>
<dbReference type="InterPro" id="IPR000979">
    <property type="entry name" value="Phosphodiesterase_MJ0936/Vps29"/>
</dbReference>
<evidence type="ECO:0000256" key="1">
    <source>
        <dbReference type="ARBA" id="ARBA00008950"/>
    </source>
</evidence>
<dbReference type="GO" id="GO:0016787">
    <property type="term" value="F:hydrolase activity"/>
    <property type="evidence" value="ECO:0007669"/>
    <property type="project" value="UniProtKB-UniRule"/>
</dbReference>
<comment type="similarity">
    <text evidence="1 2">Belongs to the metallophosphoesterase superfamily. YfcE family.</text>
</comment>
<sequence>MKIGIISDTHNHLHNLQVALERLRQEGAEVLIHCGDLTTPETASALGGFRVIHVCGNGDIATGAIRQALLQLNPSNYSGMIYRGEIEGLQIAAVHGHVSAALQELIRSQSVDLLFTGHTHRRRDEQIGKMRLINPGALGGVRVEERSFYLLDSQTHQGRFFYLA</sequence>
<dbReference type="AlphaFoldDB" id="A0A3D1JIM0"/>
<proteinExistence type="inferred from homology"/>
<dbReference type="RefSeq" id="WP_062189127.1">
    <property type="nucleotide sequence ID" value="NZ_DF967965.1"/>
</dbReference>
<dbReference type="SUPFAM" id="SSF56300">
    <property type="entry name" value="Metallo-dependent phosphatases"/>
    <property type="match status" value="1"/>
</dbReference>
<comment type="caution">
    <text evidence="4">The sequence shown here is derived from an EMBL/GenBank/DDBJ whole genome shotgun (WGS) entry which is preliminary data.</text>
</comment>
<dbReference type="Pfam" id="PF12850">
    <property type="entry name" value="Metallophos_2"/>
    <property type="match status" value="1"/>
</dbReference>
<evidence type="ECO:0000256" key="2">
    <source>
        <dbReference type="RuleBase" id="RU362039"/>
    </source>
</evidence>
<name>A0A3D1JIM0_9CHLR</name>
<gene>
    <name evidence="4" type="ORF">DEQ80_11215</name>
</gene>
<accession>A0A3D1JIM0</accession>
<evidence type="ECO:0000313" key="4">
    <source>
        <dbReference type="EMBL" id="HCE18419.1"/>
    </source>
</evidence>
<dbReference type="EC" id="3.1.4.-" evidence="2"/>
<reference evidence="4 5" key="1">
    <citation type="journal article" date="2018" name="Nat. Biotechnol.">
        <title>A standardized bacterial taxonomy based on genome phylogeny substantially revises the tree of life.</title>
        <authorList>
            <person name="Parks D.H."/>
            <person name="Chuvochina M."/>
            <person name="Waite D.W."/>
            <person name="Rinke C."/>
            <person name="Skarshewski A."/>
            <person name="Chaumeil P.A."/>
            <person name="Hugenholtz P."/>
        </authorList>
    </citation>
    <scope>NUCLEOTIDE SEQUENCE [LARGE SCALE GENOMIC DNA]</scope>
    <source>
        <strain evidence="4">UBA8781</strain>
    </source>
</reference>
<dbReference type="PANTHER" id="PTHR43165">
    <property type="entry name" value="METALLOPHOSPHOESTERASE"/>
    <property type="match status" value="1"/>
</dbReference>
<dbReference type="Gene3D" id="3.60.21.10">
    <property type="match status" value="1"/>
</dbReference>
<organism evidence="4 5">
    <name type="scientific">Anaerolinea thermolimosa</name>
    <dbReference type="NCBI Taxonomy" id="229919"/>
    <lineage>
        <taxon>Bacteria</taxon>
        <taxon>Bacillati</taxon>
        <taxon>Chloroflexota</taxon>
        <taxon>Anaerolineae</taxon>
        <taxon>Anaerolineales</taxon>
        <taxon>Anaerolineaceae</taxon>
        <taxon>Anaerolinea</taxon>
    </lineage>
</organism>
<dbReference type="PANTHER" id="PTHR43165:SF1">
    <property type="entry name" value="PHOSPHODIESTERASE MJ0936"/>
    <property type="match status" value="1"/>
</dbReference>
<dbReference type="OrthoDB" id="9800565at2"/>
<evidence type="ECO:0000313" key="5">
    <source>
        <dbReference type="Proteomes" id="UP000264141"/>
    </source>
</evidence>
<dbReference type="InterPro" id="IPR029052">
    <property type="entry name" value="Metallo-depent_PP-like"/>
</dbReference>